<dbReference type="Pfam" id="PF13977">
    <property type="entry name" value="TetR_C_6"/>
    <property type="match status" value="1"/>
</dbReference>
<gene>
    <name evidence="7" type="ORF">AUR65_006650</name>
</gene>
<dbReference type="InterPro" id="IPR039538">
    <property type="entry name" value="BetI_C"/>
</dbReference>
<dbReference type="PANTHER" id="PTHR30055:SF234">
    <property type="entry name" value="HTH-TYPE TRANSCRIPTIONAL REGULATOR BETI"/>
    <property type="match status" value="1"/>
</dbReference>
<dbReference type="AlphaFoldDB" id="A0A2P4NSS9"/>
<dbReference type="InterPro" id="IPR001647">
    <property type="entry name" value="HTH_TetR"/>
</dbReference>
<keyword evidence="3 5" id="KW-0238">DNA-binding</keyword>
<dbReference type="Proteomes" id="UP000053621">
    <property type="component" value="Unassembled WGS sequence"/>
</dbReference>
<keyword evidence="4" id="KW-0804">Transcription</keyword>
<dbReference type="InterPro" id="IPR036271">
    <property type="entry name" value="Tet_transcr_reg_TetR-rel_C_sf"/>
</dbReference>
<name>A0A2P4NSS9_9EURY</name>
<evidence type="ECO:0000313" key="8">
    <source>
        <dbReference type="Proteomes" id="UP000053621"/>
    </source>
</evidence>
<dbReference type="PANTHER" id="PTHR30055">
    <property type="entry name" value="HTH-TYPE TRANSCRIPTIONAL REGULATOR RUTR"/>
    <property type="match status" value="1"/>
</dbReference>
<evidence type="ECO:0000313" key="7">
    <source>
        <dbReference type="EMBL" id="POG56189.1"/>
    </source>
</evidence>
<dbReference type="RefSeq" id="WP_058566098.1">
    <property type="nucleotide sequence ID" value="NZ_LOPW02000006.1"/>
</dbReference>
<evidence type="ECO:0000256" key="4">
    <source>
        <dbReference type="ARBA" id="ARBA00023163"/>
    </source>
</evidence>
<evidence type="ECO:0000259" key="6">
    <source>
        <dbReference type="PROSITE" id="PS50977"/>
    </source>
</evidence>
<dbReference type="SUPFAM" id="SSF46689">
    <property type="entry name" value="Homeodomain-like"/>
    <property type="match status" value="1"/>
</dbReference>
<protein>
    <submittedName>
        <fullName evidence="7">TetR/AcrR family transcriptional regulator</fullName>
    </submittedName>
</protein>
<dbReference type="InterPro" id="IPR009057">
    <property type="entry name" value="Homeodomain-like_sf"/>
</dbReference>
<dbReference type="Gene3D" id="1.10.357.10">
    <property type="entry name" value="Tetracycline Repressor, domain 2"/>
    <property type="match status" value="1"/>
</dbReference>
<keyword evidence="2" id="KW-0805">Transcription regulation</keyword>
<evidence type="ECO:0000256" key="2">
    <source>
        <dbReference type="ARBA" id="ARBA00023015"/>
    </source>
</evidence>
<feature type="DNA-binding region" description="H-T-H motif" evidence="5">
    <location>
        <begin position="28"/>
        <end position="47"/>
    </location>
</feature>
<organism evidence="7 8">
    <name type="scientific">Haloferax marisrubri</name>
    <dbReference type="NCBI Taxonomy" id="1544719"/>
    <lineage>
        <taxon>Archaea</taxon>
        <taxon>Methanobacteriati</taxon>
        <taxon>Methanobacteriota</taxon>
        <taxon>Stenosarchaea group</taxon>
        <taxon>Halobacteria</taxon>
        <taxon>Halobacteriales</taxon>
        <taxon>Haloferacaceae</taxon>
        <taxon>Haloferax</taxon>
    </lineage>
</organism>
<proteinExistence type="predicted"/>
<dbReference type="OrthoDB" id="135877at2157"/>
<sequence length="206" mass="23140">MSDNPGTKQRIREAAFRALSEHGYADLTIKDIGEELGQNPSIIYHYFDSKDELLLSMLDDFVEIFVGRRLEQPVTDAKAELRAFVDQILHPSAAQIEAAMHAPPTDIETAVARVFVELWAHATWDDAFREETTRVDGRMRDALAYVIEGGIENGEFRPVDVELTATHVHFLVKQGLHTRSTTNWDDAAERAQHLIDGIVADISVND</sequence>
<comment type="caution">
    <text evidence="7">The sequence shown here is derived from an EMBL/GenBank/DDBJ whole genome shotgun (WGS) entry which is preliminary data.</text>
</comment>
<feature type="domain" description="HTH tetR-type" evidence="6">
    <location>
        <begin position="5"/>
        <end position="65"/>
    </location>
</feature>
<reference evidence="7" key="1">
    <citation type="submission" date="2017-08" db="EMBL/GenBank/DDBJ databases">
        <title>Haloferax marisrubri sp. nov., isolated from the Discovery deep brine-seawater interface in the Red Sea.</title>
        <authorList>
            <person name="Zhang G."/>
            <person name="Stingl U."/>
        </authorList>
    </citation>
    <scope>NUCLEOTIDE SEQUENCE [LARGE SCALE GENOMIC DNA]</scope>
    <source>
        <strain evidence="7">SB3</strain>
    </source>
</reference>
<dbReference type="Pfam" id="PF00440">
    <property type="entry name" value="TetR_N"/>
    <property type="match status" value="1"/>
</dbReference>
<dbReference type="PROSITE" id="PS50977">
    <property type="entry name" value="HTH_TETR_2"/>
    <property type="match status" value="1"/>
</dbReference>
<dbReference type="EMBL" id="LOPW02000006">
    <property type="protein sequence ID" value="POG56189.1"/>
    <property type="molecule type" value="Genomic_DNA"/>
</dbReference>
<keyword evidence="8" id="KW-1185">Reference proteome</keyword>
<evidence type="ECO:0000256" key="5">
    <source>
        <dbReference type="PROSITE-ProRule" id="PRU00335"/>
    </source>
</evidence>
<evidence type="ECO:0000256" key="3">
    <source>
        <dbReference type="ARBA" id="ARBA00023125"/>
    </source>
</evidence>
<keyword evidence="1" id="KW-0678">Repressor</keyword>
<evidence type="ECO:0000256" key="1">
    <source>
        <dbReference type="ARBA" id="ARBA00022491"/>
    </source>
</evidence>
<dbReference type="GO" id="GO:0003700">
    <property type="term" value="F:DNA-binding transcription factor activity"/>
    <property type="evidence" value="ECO:0007669"/>
    <property type="project" value="TreeGrafter"/>
</dbReference>
<dbReference type="SUPFAM" id="SSF48498">
    <property type="entry name" value="Tetracyclin repressor-like, C-terminal domain"/>
    <property type="match status" value="1"/>
</dbReference>
<dbReference type="PRINTS" id="PR00455">
    <property type="entry name" value="HTHTETR"/>
</dbReference>
<accession>A0A2P4NSS9</accession>
<dbReference type="InterPro" id="IPR050109">
    <property type="entry name" value="HTH-type_TetR-like_transc_reg"/>
</dbReference>
<dbReference type="GO" id="GO:0000976">
    <property type="term" value="F:transcription cis-regulatory region binding"/>
    <property type="evidence" value="ECO:0007669"/>
    <property type="project" value="TreeGrafter"/>
</dbReference>